<protein>
    <submittedName>
        <fullName evidence="1">Uncharacterized protein</fullName>
    </submittedName>
</protein>
<accession>A0ACB8YD92</accession>
<organism evidence="1 2">
    <name type="scientific">Smallanthus sonchifolius</name>
    <dbReference type="NCBI Taxonomy" id="185202"/>
    <lineage>
        <taxon>Eukaryota</taxon>
        <taxon>Viridiplantae</taxon>
        <taxon>Streptophyta</taxon>
        <taxon>Embryophyta</taxon>
        <taxon>Tracheophyta</taxon>
        <taxon>Spermatophyta</taxon>
        <taxon>Magnoliopsida</taxon>
        <taxon>eudicotyledons</taxon>
        <taxon>Gunneridae</taxon>
        <taxon>Pentapetalae</taxon>
        <taxon>asterids</taxon>
        <taxon>campanulids</taxon>
        <taxon>Asterales</taxon>
        <taxon>Asteraceae</taxon>
        <taxon>Asteroideae</taxon>
        <taxon>Heliantheae alliance</taxon>
        <taxon>Millerieae</taxon>
        <taxon>Smallanthus</taxon>
    </lineage>
</organism>
<comment type="caution">
    <text evidence="1">The sequence shown here is derived from an EMBL/GenBank/DDBJ whole genome shotgun (WGS) entry which is preliminary data.</text>
</comment>
<evidence type="ECO:0000313" key="1">
    <source>
        <dbReference type="EMBL" id="KAI3682894.1"/>
    </source>
</evidence>
<reference evidence="2" key="1">
    <citation type="journal article" date="2022" name="Mol. Ecol. Resour.">
        <title>The genomes of chicory, endive, great burdock and yacon provide insights into Asteraceae palaeo-polyploidization history and plant inulin production.</title>
        <authorList>
            <person name="Fan W."/>
            <person name="Wang S."/>
            <person name="Wang H."/>
            <person name="Wang A."/>
            <person name="Jiang F."/>
            <person name="Liu H."/>
            <person name="Zhao H."/>
            <person name="Xu D."/>
            <person name="Zhang Y."/>
        </authorList>
    </citation>
    <scope>NUCLEOTIDE SEQUENCE [LARGE SCALE GENOMIC DNA]</scope>
    <source>
        <strain evidence="2">cv. Yunnan</strain>
    </source>
</reference>
<sequence length="545" mass="61945">MIRETSLEVSLLGSRSHPGSIEQPSEPFHYFSSLNLSAESPSQDDIPSPTITISEVLIDLAANVPSPSSSPKKVHFGSNDRVNVERAITTTGTSIDQEDSDNITKSPTTTTHSEDVSLETLFTERNPRCQENQGDGDAEARPKAPSSSKDSTTVNEDRLKLQNMELTARVAMLESEVSKLQHQVSMYEAHQCPPVTTPSLVSVGTQTDETLCNDATKKGKIVTAENNADSLDEWIQEQAAFQKFDSILAWGYDGLSERFWIGREFGGTEELNWNTLNPLQVLELYLSSCINTSTNLLAELAINRFYVLMEVNLPWFEWFLEEANRVAYPKHIAKSSTTSEQRMPPRFDLIRSSALTEEQVLCWRRFFYNETVRGLESQEKWLLRMSKRPSKLYMGLNGKRKRLKQSLPAVSVPHLANEAEAEIPTSSLTSVVVIHEAEAEASNKDKGKGIMTEEEEERIKKEKREKEKRRREREEEEMVEIRKIQERKGAILLREQQIQLHARQLDALKVNVLVATQLQEDESLALQLQEQLNKEEEEREKKRRG</sequence>
<gene>
    <name evidence="1" type="ORF">L1987_83246</name>
</gene>
<keyword evidence="2" id="KW-1185">Reference proteome</keyword>
<dbReference type="EMBL" id="CM042045">
    <property type="protein sequence ID" value="KAI3682894.1"/>
    <property type="molecule type" value="Genomic_DNA"/>
</dbReference>
<evidence type="ECO:0000313" key="2">
    <source>
        <dbReference type="Proteomes" id="UP001056120"/>
    </source>
</evidence>
<proteinExistence type="predicted"/>
<reference evidence="1 2" key="2">
    <citation type="journal article" date="2022" name="Mol. Ecol. Resour.">
        <title>The genomes of chicory, endive, great burdock and yacon provide insights into Asteraceae paleo-polyploidization history and plant inulin production.</title>
        <authorList>
            <person name="Fan W."/>
            <person name="Wang S."/>
            <person name="Wang H."/>
            <person name="Wang A."/>
            <person name="Jiang F."/>
            <person name="Liu H."/>
            <person name="Zhao H."/>
            <person name="Xu D."/>
            <person name="Zhang Y."/>
        </authorList>
    </citation>
    <scope>NUCLEOTIDE SEQUENCE [LARGE SCALE GENOMIC DNA]</scope>
    <source>
        <strain evidence="2">cv. Yunnan</strain>
        <tissue evidence="1">Leaves</tissue>
    </source>
</reference>
<name>A0ACB8YD92_9ASTR</name>
<dbReference type="Proteomes" id="UP001056120">
    <property type="component" value="Linkage Group LG28"/>
</dbReference>